<name>A0A3N4A2V3_9MICC</name>
<evidence type="ECO:0000313" key="2">
    <source>
        <dbReference type="Proteomes" id="UP000270616"/>
    </source>
</evidence>
<reference evidence="1 2" key="1">
    <citation type="submission" date="2018-10" db="EMBL/GenBank/DDBJ databases">
        <title>Kocuria sp. M5W7-7, whole genome shotgun sequence.</title>
        <authorList>
            <person name="Tuo L."/>
        </authorList>
    </citation>
    <scope>NUCLEOTIDE SEQUENCE [LARGE SCALE GENOMIC DNA]</scope>
    <source>
        <strain evidence="1 2">M5W7-7</strain>
    </source>
</reference>
<dbReference type="InterPro" id="IPR024524">
    <property type="entry name" value="DUF3800"/>
</dbReference>
<protein>
    <submittedName>
        <fullName evidence="1">DUF3800 domain-containing protein</fullName>
    </submittedName>
</protein>
<keyword evidence="2" id="KW-1185">Reference proteome</keyword>
<dbReference type="EMBL" id="RKMF01000010">
    <property type="protein sequence ID" value="ROZ62771.1"/>
    <property type="molecule type" value="Genomic_DNA"/>
</dbReference>
<dbReference type="AlphaFoldDB" id="A0A3N4A2V3"/>
<gene>
    <name evidence="1" type="ORF">EDL96_08275</name>
</gene>
<accession>A0A3N4A2V3</accession>
<sequence>MYLAYIDEIGETGAFVCRSDPQYNTSPAFGYAGFLIPSHNARRFGAEFQAQKKKLFASSTSHDANSGRWEIKGSDVFRKKTPEQAPSNLRVFDHLTKICRDFGGNLFYYAAEKNIGTPRQTSLDKDIREMDAMRETLNRLASHSGHRDSDIMVLIDQINEKERKRRLPKMYSHILGRSTQHREMRRLIEPPMHLDSQLSANIQFADWVAACVTRAIDYQLLVDSPFGWVADSSKLKQMNGTFTHDSKLHLYGRSVDDINHSKIFHRERPLYPKVDGHTISSQTDPKTLRRLRAMAGSSANRK</sequence>
<organism evidence="1 2">
    <name type="scientific">Kocuria soli</name>
    <dbReference type="NCBI Taxonomy" id="2485125"/>
    <lineage>
        <taxon>Bacteria</taxon>
        <taxon>Bacillati</taxon>
        <taxon>Actinomycetota</taxon>
        <taxon>Actinomycetes</taxon>
        <taxon>Micrococcales</taxon>
        <taxon>Micrococcaceae</taxon>
        <taxon>Kocuria</taxon>
    </lineage>
</organism>
<comment type="caution">
    <text evidence="1">The sequence shown here is derived from an EMBL/GenBank/DDBJ whole genome shotgun (WGS) entry which is preliminary data.</text>
</comment>
<dbReference type="Proteomes" id="UP000270616">
    <property type="component" value="Unassembled WGS sequence"/>
</dbReference>
<proteinExistence type="predicted"/>
<dbReference type="OrthoDB" id="4402049at2"/>
<evidence type="ECO:0000313" key="1">
    <source>
        <dbReference type="EMBL" id="ROZ62771.1"/>
    </source>
</evidence>
<dbReference type="Pfam" id="PF12686">
    <property type="entry name" value="DUF3800"/>
    <property type="match status" value="1"/>
</dbReference>
<dbReference type="RefSeq" id="WP_123825329.1">
    <property type="nucleotide sequence ID" value="NZ_RKMF01000010.1"/>
</dbReference>